<dbReference type="InterPro" id="IPR007235">
    <property type="entry name" value="Glyco_trans_28_C"/>
</dbReference>
<evidence type="ECO:0000259" key="11">
    <source>
        <dbReference type="Pfam" id="PF03033"/>
    </source>
</evidence>
<dbReference type="GO" id="GO:0050511">
    <property type="term" value="F:undecaprenyldiphospho-muramoylpentapeptide beta-N-acetylglucosaminyltransferase activity"/>
    <property type="evidence" value="ECO:0007669"/>
    <property type="project" value="UniProtKB-UniRule"/>
</dbReference>
<feature type="binding site" evidence="10">
    <location>
        <position position="293"/>
    </location>
    <ligand>
        <name>UDP-N-acetyl-alpha-D-glucosamine</name>
        <dbReference type="ChEBI" id="CHEBI:57705"/>
    </ligand>
</feature>
<dbReference type="Pfam" id="PF03033">
    <property type="entry name" value="Glyco_transf_28"/>
    <property type="match status" value="1"/>
</dbReference>
<dbReference type="AlphaFoldDB" id="A0A2M7FXA5"/>
<dbReference type="GO" id="GO:0071555">
    <property type="term" value="P:cell wall organization"/>
    <property type="evidence" value="ECO:0007669"/>
    <property type="project" value="UniProtKB-KW"/>
</dbReference>
<accession>A0A2M7FXA5</accession>
<evidence type="ECO:0000256" key="3">
    <source>
        <dbReference type="ARBA" id="ARBA00022676"/>
    </source>
</evidence>
<dbReference type="GO" id="GO:0005975">
    <property type="term" value="P:carbohydrate metabolic process"/>
    <property type="evidence" value="ECO:0007669"/>
    <property type="project" value="InterPro"/>
</dbReference>
<dbReference type="EC" id="2.4.1.227" evidence="10"/>
<comment type="catalytic activity">
    <reaction evidence="10">
        <text>di-trans,octa-cis-undecaprenyl diphospho-N-acetyl-alpha-D-muramoyl-L-alanyl-D-glutamyl-meso-2,6-diaminopimeloyl-D-alanyl-D-alanine + UDP-N-acetyl-alpha-D-glucosamine = di-trans,octa-cis-undecaprenyl diphospho-[N-acetyl-alpha-D-glucosaminyl-(1-&gt;4)]-N-acetyl-alpha-D-muramoyl-L-alanyl-D-glutamyl-meso-2,6-diaminopimeloyl-D-alanyl-D-alanine + UDP + H(+)</text>
        <dbReference type="Rhea" id="RHEA:31227"/>
        <dbReference type="ChEBI" id="CHEBI:15378"/>
        <dbReference type="ChEBI" id="CHEBI:57705"/>
        <dbReference type="ChEBI" id="CHEBI:58223"/>
        <dbReference type="ChEBI" id="CHEBI:61387"/>
        <dbReference type="ChEBI" id="CHEBI:61388"/>
        <dbReference type="EC" id="2.4.1.227"/>
    </reaction>
</comment>
<feature type="binding site" evidence="10">
    <location>
        <begin position="12"/>
        <end position="14"/>
    </location>
    <ligand>
        <name>UDP-N-acetyl-alpha-D-glucosamine</name>
        <dbReference type="ChEBI" id="CHEBI:57705"/>
    </ligand>
</feature>
<dbReference type="Proteomes" id="UP000231019">
    <property type="component" value="Unassembled WGS sequence"/>
</dbReference>
<comment type="similarity">
    <text evidence="10">Belongs to the glycosyltransferase 28 family. MurG subfamily.</text>
</comment>
<reference evidence="13 14" key="1">
    <citation type="submission" date="2017-09" db="EMBL/GenBank/DDBJ databases">
        <title>Depth-based differentiation of microbial function through sediment-hosted aquifers and enrichment of novel symbionts in the deep terrestrial subsurface.</title>
        <authorList>
            <person name="Probst A.J."/>
            <person name="Ladd B."/>
            <person name="Jarett J.K."/>
            <person name="Geller-Mcgrath D.E."/>
            <person name="Sieber C.M."/>
            <person name="Emerson J.B."/>
            <person name="Anantharaman K."/>
            <person name="Thomas B.C."/>
            <person name="Malmstrom R."/>
            <person name="Stieglmeier M."/>
            <person name="Klingl A."/>
            <person name="Woyke T."/>
            <person name="Ryan C.M."/>
            <person name="Banfield J.F."/>
        </authorList>
    </citation>
    <scope>NUCLEOTIDE SEQUENCE [LARGE SCALE GENOMIC DNA]</scope>
    <source>
        <strain evidence="13">CG17_big_fil_post_rev_8_21_14_2_50_48_46</strain>
    </source>
</reference>
<keyword evidence="7 10" id="KW-0472">Membrane</keyword>
<proteinExistence type="inferred from homology"/>
<dbReference type="GO" id="GO:0005886">
    <property type="term" value="C:plasma membrane"/>
    <property type="evidence" value="ECO:0007669"/>
    <property type="project" value="UniProtKB-SubCell"/>
</dbReference>
<feature type="binding site" evidence="10">
    <location>
        <position position="163"/>
    </location>
    <ligand>
        <name>UDP-N-acetyl-alpha-D-glucosamine</name>
        <dbReference type="ChEBI" id="CHEBI:57705"/>
    </ligand>
</feature>
<dbReference type="HAMAP" id="MF_00033">
    <property type="entry name" value="MurG"/>
    <property type="match status" value="1"/>
</dbReference>
<dbReference type="EMBL" id="PFFQ01000066">
    <property type="protein sequence ID" value="PIW13712.1"/>
    <property type="molecule type" value="Genomic_DNA"/>
</dbReference>
<evidence type="ECO:0000313" key="13">
    <source>
        <dbReference type="EMBL" id="PIW13712.1"/>
    </source>
</evidence>
<evidence type="ECO:0000256" key="2">
    <source>
        <dbReference type="ARBA" id="ARBA00022618"/>
    </source>
</evidence>
<feature type="binding site" evidence="10">
    <location>
        <position position="193"/>
    </location>
    <ligand>
        <name>UDP-N-acetyl-alpha-D-glucosamine</name>
        <dbReference type="ChEBI" id="CHEBI:57705"/>
    </ligand>
</feature>
<evidence type="ECO:0000256" key="9">
    <source>
        <dbReference type="ARBA" id="ARBA00023316"/>
    </source>
</evidence>
<protein>
    <recommendedName>
        <fullName evidence="10">UDP-N-acetylglucosamine--N-acetylmuramyl-(pentapeptide) pyrophosphoryl-undecaprenol N-acetylglucosamine transferase</fullName>
        <ecNumber evidence="10">2.4.1.227</ecNumber>
    </recommendedName>
    <alternativeName>
        <fullName evidence="10">Undecaprenyl-PP-MurNAc-pentapeptide-UDPGlcNAc GlcNAc transferase</fullName>
    </alternativeName>
</protein>
<sequence length="370" mass="39929">MKPEILITCGGTGGHIYPGLAVGRMLQAQGCEIRFMGSDSRMEKDKIPAEGFAFVGLPVQQLRKNQPVRSLKMLWNCIRMARQNLRKQRPVAVLGLGSYITVPAIVAAWQEKIPVILLETNVVPGKANQYLARIAKAVALAHAETEKYLPAGPLSRVTGSPIRPEILEGSREAGFKRFQLDAHCKTVSLIGGSQGAQRLNLALLRALPELLALENLQIVHVCGASNEAAVREAAGEYAIHPRYRLLNYVDDMPDLLACTDLVISRAGASSIAELLACQIPSILIPGSFGGGHQLDNAQVLDQAGAAILFSEAQLEQGALGTVIRDVITDTERLGKMRENCSRLNSPLAAEKVAQLVLEMISTPKEEAFAC</sequence>
<evidence type="ECO:0000256" key="5">
    <source>
        <dbReference type="ARBA" id="ARBA00022960"/>
    </source>
</evidence>
<evidence type="ECO:0000256" key="10">
    <source>
        <dbReference type="HAMAP-Rule" id="MF_00033"/>
    </source>
</evidence>
<comment type="pathway">
    <text evidence="10">Cell wall biogenesis; peptidoglycan biosynthesis.</text>
</comment>
<dbReference type="UniPathway" id="UPA00219"/>
<comment type="caution">
    <text evidence="13">The sequence shown here is derived from an EMBL/GenBank/DDBJ whole genome shotgun (WGS) entry which is preliminary data.</text>
</comment>
<keyword evidence="9 10" id="KW-0961">Cell wall biogenesis/degradation</keyword>
<keyword evidence="6 10" id="KW-0573">Peptidoglycan synthesis</keyword>
<comment type="function">
    <text evidence="10">Cell wall formation. Catalyzes the transfer of a GlcNAc subunit on undecaprenyl-pyrophosphoryl-MurNAc-pentapeptide (lipid intermediate I) to form undecaprenyl-pyrophosphoryl-MurNAc-(pentapeptide)GlcNAc (lipid intermediate II).</text>
</comment>
<feature type="binding site" evidence="10">
    <location>
        <position position="121"/>
    </location>
    <ligand>
        <name>UDP-N-acetyl-alpha-D-glucosamine</name>
        <dbReference type="ChEBI" id="CHEBI:57705"/>
    </ligand>
</feature>
<keyword evidence="1 10" id="KW-1003">Cell membrane</keyword>
<organism evidence="13 14">
    <name type="scientific">bacterium (Candidatus Blackallbacteria) CG17_big_fil_post_rev_8_21_14_2_50_48_46</name>
    <dbReference type="NCBI Taxonomy" id="2014261"/>
    <lineage>
        <taxon>Bacteria</taxon>
        <taxon>Candidatus Blackallbacteria</taxon>
    </lineage>
</organism>
<dbReference type="GO" id="GO:0009252">
    <property type="term" value="P:peptidoglycan biosynthetic process"/>
    <property type="evidence" value="ECO:0007669"/>
    <property type="project" value="UniProtKB-UniRule"/>
</dbReference>
<dbReference type="Pfam" id="PF04101">
    <property type="entry name" value="Glyco_tran_28_C"/>
    <property type="match status" value="1"/>
</dbReference>
<evidence type="ECO:0000313" key="14">
    <source>
        <dbReference type="Proteomes" id="UP000231019"/>
    </source>
</evidence>
<evidence type="ECO:0000256" key="1">
    <source>
        <dbReference type="ARBA" id="ARBA00022475"/>
    </source>
</evidence>
<keyword evidence="3 10" id="KW-0328">Glycosyltransferase</keyword>
<dbReference type="PANTHER" id="PTHR21015">
    <property type="entry name" value="UDP-N-ACETYLGLUCOSAMINE--N-ACETYLMURAMYL-(PENTAPEPTIDE) PYROPHOSPHORYL-UNDECAPRENOL N-ACETYLGLUCOSAMINE TRANSFERASE 1"/>
    <property type="match status" value="1"/>
</dbReference>
<dbReference type="CDD" id="cd03785">
    <property type="entry name" value="GT28_MurG"/>
    <property type="match status" value="1"/>
</dbReference>
<evidence type="ECO:0000256" key="6">
    <source>
        <dbReference type="ARBA" id="ARBA00022984"/>
    </source>
</evidence>
<dbReference type="NCBIfam" id="TIGR01133">
    <property type="entry name" value="murG"/>
    <property type="match status" value="1"/>
</dbReference>
<keyword evidence="5 10" id="KW-0133">Cell shape</keyword>
<dbReference type="SUPFAM" id="SSF53756">
    <property type="entry name" value="UDP-Glycosyltransferase/glycogen phosphorylase"/>
    <property type="match status" value="1"/>
</dbReference>
<dbReference type="GO" id="GO:0051301">
    <property type="term" value="P:cell division"/>
    <property type="evidence" value="ECO:0007669"/>
    <property type="project" value="UniProtKB-KW"/>
</dbReference>
<comment type="subcellular location">
    <subcellularLocation>
        <location evidence="10">Cell membrane</location>
        <topology evidence="10">Peripheral membrane protein</topology>
        <orientation evidence="10">Cytoplasmic side</orientation>
    </subcellularLocation>
</comment>
<comment type="caution">
    <text evidence="10">Lacks conserved residue(s) required for the propagation of feature annotation.</text>
</comment>
<name>A0A2M7FXA5_9BACT</name>
<keyword evidence="4 10" id="KW-0808">Transferase</keyword>
<keyword evidence="2 10" id="KW-0132">Cell division</keyword>
<gene>
    <name evidence="10 13" type="primary">murG</name>
    <name evidence="13" type="ORF">COW36_23870</name>
</gene>
<dbReference type="GO" id="GO:0051991">
    <property type="term" value="F:UDP-N-acetyl-D-glucosamine:N-acetylmuramoyl-L-alanyl-D-glutamyl-meso-2,6-diaminopimelyl-D-alanyl-D-alanine-diphosphoundecaprenol 4-beta-N-acetylglucosaminlytransferase activity"/>
    <property type="evidence" value="ECO:0007669"/>
    <property type="project" value="RHEA"/>
</dbReference>
<dbReference type="Gene3D" id="3.40.50.2000">
    <property type="entry name" value="Glycogen Phosphorylase B"/>
    <property type="match status" value="2"/>
</dbReference>
<dbReference type="InterPro" id="IPR006009">
    <property type="entry name" value="GlcNAc_MurG"/>
</dbReference>
<evidence type="ECO:0000259" key="12">
    <source>
        <dbReference type="Pfam" id="PF04101"/>
    </source>
</evidence>
<evidence type="ECO:0000256" key="7">
    <source>
        <dbReference type="ARBA" id="ARBA00023136"/>
    </source>
</evidence>
<keyword evidence="8 10" id="KW-0131">Cell cycle</keyword>
<dbReference type="GO" id="GO:0008360">
    <property type="term" value="P:regulation of cell shape"/>
    <property type="evidence" value="ECO:0007669"/>
    <property type="project" value="UniProtKB-KW"/>
</dbReference>
<feature type="domain" description="Glycosyltransferase family 28 N-terminal" evidence="11">
    <location>
        <begin position="5"/>
        <end position="139"/>
    </location>
</feature>
<evidence type="ECO:0000256" key="8">
    <source>
        <dbReference type="ARBA" id="ARBA00023306"/>
    </source>
</evidence>
<dbReference type="InterPro" id="IPR004276">
    <property type="entry name" value="GlycoTrans_28_N"/>
</dbReference>
<evidence type="ECO:0000256" key="4">
    <source>
        <dbReference type="ARBA" id="ARBA00022679"/>
    </source>
</evidence>
<dbReference type="PANTHER" id="PTHR21015:SF22">
    <property type="entry name" value="GLYCOSYLTRANSFERASE"/>
    <property type="match status" value="1"/>
</dbReference>
<feature type="domain" description="Glycosyl transferase family 28 C-terminal" evidence="12">
    <location>
        <begin position="186"/>
        <end position="345"/>
    </location>
</feature>